<keyword evidence="3" id="KW-1185">Reference proteome</keyword>
<dbReference type="EMBL" id="LR778114">
    <property type="protein sequence ID" value="CAB1129098.1"/>
    <property type="molecule type" value="Genomic_DNA"/>
</dbReference>
<reference evidence="2 3" key="1">
    <citation type="submission" date="2020-02" db="EMBL/GenBank/DDBJ databases">
        <authorList>
            <person name="Hogendoorn C."/>
        </authorList>
    </citation>
    <scope>NUCLEOTIDE SEQUENCE [LARGE SCALE GENOMIC DNA]</scope>
    <source>
        <strain evidence="2">R501</strain>
    </source>
</reference>
<accession>A0A6F8ZHM1</accession>
<dbReference type="Proteomes" id="UP000503399">
    <property type="component" value="Chromosome"/>
</dbReference>
<dbReference type="SUPFAM" id="SSF46785">
    <property type="entry name" value="Winged helix' DNA-binding domain"/>
    <property type="match status" value="1"/>
</dbReference>
<evidence type="ECO:0000313" key="2">
    <source>
        <dbReference type="EMBL" id="CAB1129098.1"/>
    </source>
</evidence>
<dbReference type="Pfam" id="PF12802">
    <property type="entry name" value="MarR_2"/>
    <property type="match status" value="1"/>
</dbReference>
<feature type="domain" description="HTH marR-type" evidence="1">
    <location>
        <begin position="18"/>
        <end position="67"/>
    </location>
</feature>
<dbReference type="KEGG" id="hfv:R50_1597"/>
<dbReference type="InterPro" id="IPR036390">
    <property type="entry name" value="WH_DNA-bd_sf"/>
</dbReference>
<organism evidence="2 3">
    <name type="scientific">Candidatus Hydrogenisulfobacillus filiaventi</name>
    <dbReference type="NCBI Taxonomy" id="2707344"/>
    <lineage>
        <taxon>Bacteria</taxon>
        <taxon>Bacillati</taxon>
        <taxon>Bacillota</taxon>
        <taxon>Clostridia</taxon>
        <taxon>Eubacteriales</taxon>
        <taxon>Clostridiales Family XVII. Incertae Sedis</taxon>
        <taxon>Candidatus Hydrogenisulfobacillus</taxon>
    </lineage>
</organism>
<gene>
    <name evidence="2" type="ORF">R50_1597</name>
</gene>
<dbReference type="InterPro" id="IPR036388">
    <property type="entry name" value="WH-like_DNA-bd_sf"/>
</dbReference>
<protein>
    <recommendedName>
        <fullName evidence="1">HTH marR-type domain-containing protein</fullName>
    </recommendedName>
</protein>
<dbReference type="AlphaFoldDB" id="A0A6F8ZHM1"/>
<dbReference type="Gene3D" id="1.10.10.10">
    <property type="entry name" value="Winged helix-like DNA-binding domain superfamily/Winged helix DNA-binding domain"/>
    <property type="match status" value="1"/>
</dbReference>
<sequence>MAGTAALKRETGWTFLTNHSHVLICLARNPELRTRDLAAMVGITERAVQRIVADLVAEGFLTRERVGRRNRYRVHADRHLRHPVEFEATVGALLALVGTPTAVPTAGDAGGR</sequence>
<dbReference type="CDD" id="cd00090">
    <property type="entry name" value="HTH_ARSR"/>
    <property type="match status" value="1"/>
</dbReference>
<name>A0A6F8ZHM1_9FIRM</name>
<dbReference type="InterPro" id="IPR000835">
    <property type="entry name" value="HTH_MarR-typ"/>
</dbReference>
<dbReference type="GO" id="GO:0003700">
    <property type="term" value="F:DNA-binding transcription factor activity"/>
    <property type="evidence" value="ECO:0007669"/>
    <property type="project" value="InterPro"/>
</dbReference>
<evidence type="ECO:0000259" key="1">
    <source>
        <dbReference type="Pfam" id="PF12802"/>
    </source>
</evidence>
<proteinExistence type="predicted"/>
<evidence type="ECO:0000313" key="3">
    <source>
        <dbReference type="Proteomes" id="UP000503399"/>
    </source>
</evidence>
<dbReference type="InterPro" id="IPR011991">
    <property type="entry name" value="ArsR-like_HTH"/>
</dbReference>